<gene>
    <name evidence="1" type="ORF">MRATA1EN1_LOCUS17100</name>
</gene>
<sequence length="189" mass="20948">MDSERSGLWRRWTRCVVASGGDGRGARWPPAAMDAVRGGLRRRWTRCAVGSGGDGLVLLWHCSFPHSLNMFLGIISQTNLQPSNPSLKIYLWESKPKGDPGKHLRSVRLEFRNSWCTSRLGHWHCSDTHEDVHFPDDGLLSLRRIGMSVRGEPCSCAPGDLGWHGGGRVEGAVPDPVPQVLWKVGSLPY</sequence>
<protein>
    <submittedName>
        <fullName evidence="1">Uncharacterized protein</fullName>
    </submittedName>
</protein>
<evidence type="ECO:0000313" key="2">
    <source>
        <dbReference type="Proteomes" id="UP001176941"/>
    </source>
</evidence>
<evidence type="ECO:0000313" key="1">
    <source>
        <dbReference type="EMBL" id="CAI9168138.1"/>
    </source>
</evidence>
<name>A0ABN8Z6A6_RANTA</name>
<reference evidence="1" key="1">
    <citation type="submission" date="2023-04" db="EMBL/GenBank/DDBJ databases">
        <authorList>
            <consortium name="ELIXIR-Norway"/>
        </authorList>
    </citation>
    <scope>NUCLEOTIDE SEQUENCE [LARGE SCALE GENOMIC DNA]</scope>
</reference>
<proteinExistence type="predicted"/>
<organism evidence="1 2">
    <name type="scientific">Rangifer tarandus platyrhynchus</name>
    <name type="common">Svalbard reindeer</name>
    <dbReference type="NCBI Taxonomy" id="3082113"/>
    <lineage>
        <taxon>Eukaryota</taxon>
        <taxon>Metazoa</taxon>
        <taxon>Chordata</taxon>
        <taxon>Craniata</taxon>
        <taxon>Vertebrata</taxon>
        <taxon>Euteleostomi</taxon>
        <taxon>Mammalia</taxon>
        <taxon>Eutheria</taxon>
        <taxon>Laurasiatheria</taxon>
        <taxon>Artiodactyla</taxon>
        <taxon>Ruminantia</taxon>
        <taxon>Pecora</taxon>
        <taxon>Cervidae</taxon>
        <taxon>Odocoileinae</taxon>
        <taxon>Rangifer</taxon>
    </lineage>
</organism>
<accession>A0ABN8Z6A6</accession>
<keyword evidence="2" id="KW-1185">Reference proteome</keyword>
<dbReference type="EMBL" id="OX459964">
    <property type="protein sequence ID" value="CAI9168138.1"/>
    <property type="molecule type" value="Genomic_DNA"/>
</dbReference>
<dbReference type="Proteomes" id="UP001176941">
    <property type="component" value="Chromosome 28"/>
</dbReference>